<dbReference type="HOGENOM" id="CLU_2912338_0_0_9"/>
<evidence type="ECO:0000313" key="1">
    <source>
        <dbReference type="EMBL" id="ERI09127.1"/>
    </source>
</evidence>
<sequence>MPPLVLNKKYFVILLLFPAMKGNKKKLAKNKKTAINKCPYSNLSNAIDTKKAGNPRFLLSA</sequence>
<dbReference type="PATRIC" id="fig|649747.3.peg.2516"/>
<evidence type="ECO:0000313" key="2">
    <source>
        <dbReference type="Proteomes" id="UP000016511"/>
    </source>
</evidence>
<reference evidence="1 2" key="1">
    <citation type="submission" date="2013-08" db="EMBL/GenBank/DDBJ databases">
        <authorList>
            <person name="Weinstock G."/>
            <person name="Sodergren E."/>
            <person name="Wylie T."/>
            <person name="Fulton L."/>
            <person name="Fulton R."/>
            <person name="Fronick C."/>
            <person name="O'Laughlin M."/>
            <person name="Godfrey J."/>
            <person name="Miner T."/>
            <person name="Herter B."/>
            <person name="Appelbaum E."/>
            <person name="Cordes M."/>
            <person name="Lek S."/>
            <person name="Wollam A."/>
            <person name="Pepin K.H."/>
            <person name="Palsikar V.B."/>
            <person name="Mitreva M."/>
            <person name="Wilson R.K."/>
        </authorList>
    </citation>
    <scope>NUCLEOTIDE SEQUENCE [LARGE SCALE GENOMIC DNA]</scope>
    <source>
        <strain evidence="1 2">ATCC 12856</strain>
    </source>
</reference>
<keyword evidence="2" id="KW-1185">Reference proteome</keyword>
<dbReference type="Proteomes" id="UP000016511">
    <property type="component" value="Unassembled WGS sequence"/>
</dbReference>
<dbReference type="AlphaFoldDB" id="U1YAG0"/>
<name>U1YAG0_ANEAE</name>
<organism evidence="1 2">
    <name type="scientific">Aneurinibacillus aneurinilyticus ATCC 12856</name>
    <dbReference type="NCBI Taxonomy" id="649747"/>
    <lineage>
        <taxon>Bacteria</taxon>
        <taxon>Bacillati</taxon>
        <taxon>Bacillota</taxon>
        <taxon>Bacilli</taxon>
        <taxon>Bacillales</taxon>
        <taxon>Paenibacillaceae</taxon>
        <taxon>Aneurinibacillus group</taxon>
        <taxon>Aneurinibacillus</taxon>
    </lineage>
</organism>
<dbReference type="EMBL" id="AWSJ01000163">
    <property type="protein sequence ID" value="ERI09127.1"/>
    <property type="molecule type" value="Genomic_DNA"/>
</dbReference>
<proteinExistence type="predicted"/>
<comment type="caution">
    <text evidence="1">The sequence shown here is derived from an EMBL/GenBank/DDBJ whole genome shotgun (WGS) entry which is preliminary data.</text>
</comment>
<protein>
    <submittedName>
        <fullName evidence="1">Uncharacterized protein</fullName>
    </submittedName>
</protein>
<accession>U1YAG0</accession>
<gene>
    <name evidence="1" type="ORF">HMPREF0083_02777</name>
</gene>